<name>A0A9W9NIH9_PENCI</name>
<keyword evidence="1" id="KW-0812">Transmembrane</keyword>
<reference evidence="2" key="1">
    <citation type="submission" date="2022-11" db="EMBL/GenBank/DDBJ databases">
        <authorList>
            <person name="Petersen C."/>
        </authorList>
    </citation>
    <scope>NUCLEOTIDE SEQUENCE</scope>
    <source>
        <strain evidence="2">IBT 23319</strain>
    </source>
</reference>
<keyword evidence="3" id="KW-1185">Reference proteome</keyword>
<organism evidence="2 3">
    <name type="scientific">Penicillium citrinum</name>
    <dbReference type="NCBI Taxonomy" id="5077"/>
    <lineage>
        <taxon>Eukaryota</taxon>
        <taxon>Fungi</taxon>
        <taxon>Dikarya</taxon>
        <taxon>Ascomycota</taxon>
        <taxon>Pezizomycotina</taxon>
        <taxon>Eurotiomycetes</taxon>
        <taxon>Eurotiomycetidae</taxon>
        <taxon>Eurotiales</taxon>
        <taxon>Aspergillaceae</taxon>
        <taxon>Penicillium</taxon>
    </lineage>
</organism>
<dbReference type="Proteomes" id="UP001147733">
    <property type="component" value="Unassembled WGS sequence"/>
</dbReference>
<feature type="transmembrane region" description="Helical" evidence="1">
    <location>
        <begin position="37"/>
        <end position="59"/>
    </location>
</feature>
<evidence type="ECO:0000313" key="2">
    <source>
        <dbReference type="EMBL" id="KAJ5220636.1"/>
    </source>
</evidence>
<protein>
    <submittedName>
        <fullName evidence="2">Uncharacterized protein</fullName>
    </submittedName>
</protein>
<comment type="caution">
    <text evidence="2">The sequence shown here is derived from an EMBL/GenBank/DDBJ whole genome shotgun (WGS) entry which is preliminary data.</text>
</comment>
<evidence type="ECO:0000256" key="1">
    <source>
        <dbReference type="SAM" id="Phobius"/>
    </source>
</evidence>
<gene>
    <name evidence="2" type="ORF">N7469_009523</name>
</gene>
<dbReference type="AlphaFoldDB" id="A0A9W9NIH9"/>
<evidence type="ECO:0000313" key="3">
    <source>
        <dbReference type="Proteomes" id="UP001147733"/>
    </source>
</evidence>
<dbReference type="EMBL" id="JAPQKT010000009">
    <property type="protein sequence ID" value="KAJ5220636.1"/>
    <property type="molecule type" value="Genomic_DNA"/>
</dbReference>
<reference evidence="2" key="2">
    <citation type="journal article" date="2023" name="IMA Fungus">
        <title>Comparative genomic study of the Penicillium genus elucidates a diverse pangenome and 15 lateral gene transfer events.</title>
        <authorList>
            <person name="Petersen C."/>
            <person name="Sorensen T."/>
            <person name="Nielsen M.R."/>
            <person name="Sondergaard T.E."/>
            <person name="Sorensen J.L."/>
            <person name="Fitzpatrick D.A."/>
            <person name="Frisvad J.C."/>
            <person name="Nielsen K.L."/>
        </authorList>
    </citation>
    <scope>NUCLEOTIDE SEQUENCE</scope>
    <source>
        <strain evidence="2">IBT 23319</strain>
    </source>
</reference>
<keyword evidence="1" id="KW-1133">Transmembrane helix</keyword>
<keyword evidence="1" id="KW-0472">Membrane</keyword>
<sequence length="105" mass="11514">MAVALLVAILCLLFAMLCLLFAFISDKETVIRQGSSFISAFSLAICVLVMLPFIPGVVAKIPPLGQDGRVCVEINEYFEAAAEICHKFNPCLYHLIIYNSKLTTS</sequence>
<proteinExistence type="predicted"/>
<accession>A0A9W9NIH9</accession>
<dbReference type="RefSeq" id="XP_056495559.1">
    <property type="nucleotide sequence ID" value="XM_056648428.1"/>
</dbReference>
<dbReference type="GeneID" id="81387595"/>